<evidence type="ECO:0000313" key="2">
    <source>
        <dbReference type="EMBL" id="GBN39677.1"/>
    </source>
</evidence>
<dbReference type="AlphaFoldDB" id="A0A4Y2NNW0"/>
<protein>
    <submittedName>
        <fullName evidence="2">Uncharacterized protein</fullName>
    </submittedName>
</protein>
<feature type="compositionally biased region" description="Basic and acidic residues" evidence="1">
    <location>
        <begin position="114"/>
        <end position="126"/>
    </location>
</feature>
<name>A0A4Y2NNW0_ARAVE</name>
<evidence type="ECO:0000256" key="1">
    <source>
        <dbReference type="SAM" id="MobiDB-lite"/>
    </source>
</evidence>
<gene>
    <name evidence="2" type="ORF">AVEN_257315_1</name>
</gene>
<reference evidence="2 3" key="1">
    <citation type="journal article" date="2019" name="Sci. Rep.">
        <title>Orb-weaving spider Araneus ventricosus genome elucidates the spidroin gene catalogue.</title>
        <authorList>
            <person name="Kono N."/>
            <person name="Nakamura H."/>
            <person name="Ohtoshi R."/>
            <person name="Moran D.A.P."/>
            <person name="Shinohara A."/>
            <person name="Yoshida Y."/>
            <person name="Fujiwara M."/>
            <person name="Mori M."/>
            <person name="Tomita M."/>
            <person name="Arakawa K."/>
        </authorList>
    </citation>
    <scope>NUCLEOTIDE SEQUENCE [LARGE SCALE GENOMIC DNA]</scope>
</reference>
<organism evidence="2 3">
    <name type="scientific">Araneus ventricosus</name>
    <name type="common">Orbweaver spider</name>
    <name type="synonym">Epeira ventricosa</name>
    <dbReference type="NCBI Taxonomy" id="182803"/>
    <lineage>
        <taxon>Eukaryota</taxon>
        <taxon>Metazoa</taxon>
        <taxon>Ecdysozoa</taxon>
        <taxon>Arthropoda</taxon>
        <taxon>Chelicerata</taxon>
        <taxon>Arachnida</taxon>
        <taxon>Araneae</taxon>
        <taxon>Araneomorphae</taxon>
        <taxon>Entelegynae</taxon>
        <taxon>Araneoidea</taxon>
        <taxon>Araneidae</taxon>
        <taxon>Araneus</taxon>
    </lineage>
</organism>
<sequence length="189" mass="20403">MDDNSPDIDKTSASETKETELLSSQKEEESASEVQQPSPKSSDVSQGVEFSNLEDNSETASEKGSIKSVHFLQTNKESETSESENDISRSPSTIKTKMCEEPVVVAGAKRRKSDHSTSDRGIEDMPKIPADPDCSGITTVEGIFLGPSTSAGTNRSYVSLELQGKSTNRNQEVSLICAQVRFPALVSLL</sequence>
<comment type="caution">
    <text evidence="2">The sequence shown here is derived from an EMBL/GenBank/DDBJ whole genome shotgun (WGS) entry which is preliminary data.</text>
</comment>
<keyword evidence="3" id="KW-1185">Reference proteome</keyword>
<evidence type="ECO:0000313" key="3">
    <source>
        <dbReference type="Proteomes" id="UP000499080"/>
    </source>
</evidence>
<accession>A0A4Y2NNW0</accession>
<feature type="compositionally biased region" description="Polar residues" evidence="1">
    <location>
        <begin position="32"/>
        <end position="49"/>
    </location>
</feature>
<dbReference type="Proteomes" id="UP000499080">
    <property type="component" value="Unassembled WGS sequence"/>
</dbReference>
<feature type="compositionally biased region" description="Basic and acidic residues" evidence="1">
    <location>
        <begin position="7"/>
        <end position="29"/>
    </location>
</feature>
<proteinExistence type="predicted"/>
<feature type="region of interest" description="Disordered" evidence="1">
    <location>
        <begin position="1"/>
        <end position="133"/>
    </location>
</feature>
<dbReference type="EMBL" id="BGPR01009387">
    <property type="protein sequence ID" value="GBN39677.1"/>
    <property type="molecule type" value="Genomic_DNA"/>
</dbReference>